<dbReference type="InterPro" id="IPR017900">
    <property type="entry name" value="4Fe4S_Fe_S_CS"/>
</dbReference>
<evidence type="ECO:0000313" key="6">
    <source>
        <dbReference type="EMBL" id="ADU65135.1"/>
    </source>
</evidence>
<keyword evidence="4" id="KW-0411">Iron-sulfur</keyword>
<dbReference type="RefSeq" id="WP_013505024.1">
    <property type="nucleotide sequence ID" value="NC_014836.1"/>
</dbReference>
<dbReference type="PANTHER" id="PTHR43177">
    <property type="entry name" value="PROTEIN NRFC"/>
    <property type="match status" value="1"/>
</dbReference>
<evidence type="ECO:0000256" key="4">
    <source>
        <dbReference type="ARBA" id="ARBA00023014"/>
    </source>
</evidence>
<dbReference type="KEGG" id="din:Selin_0379"/>
<accession>E6W757</accession>
<dbReference type="PROSITE" id="PS51379">
    <property type="entry name" value="4FE4S_FER_2"/>
    <property type="match status" value="3"/>
</dbReference>
<dbReference type="GO" id="GO:0051539">
    <property type="term" value="F:4 iron, 4 sulfur cluster binding"/>
    <property type="evidence" value="ECO:0007669"/>
    <property type="project" value="UniProtKB-KW"/>
</dbReference>
<dbReference type="GO" id="GO:0046872">
    <property type="term" value="F:metal ion binding"/>
    <property type="evidence" value="ECO:0007669"/>
    <property type="project" value="UniProtKB-KW"/>
</dbReference>
<keyword evidence="7" id="KW-1185">Reference proteome</keyword>
<dbReference type="HOGENOM" id="CLU_043374_1_0_0"/>
<evidence type="ECO:0000256" key="1">
    <source>
        <dbReference type="ARBA" id="ARBA00022485"/>
    </source>
</evidence>
<evidence type="ECO:0000259" key="5">
    <source>
        <dbReference type="PROSITE" id="PS51379"/>
    </source>
</evidence>
<dbReference type="SUPFAM" id="SSF54862">
    <property type="entry name" value="4Fe-4S ferredoxins"/>
    <property type="match status" value="1"/>
</dbReference>
<evidence type="ECO:0000313" key="7">
    <source>
        <dbReference type="Proteomes" id="UP000002572"/>
    </source>
</evidence>
<dbReference type="eggNOG" id="COG0437">
    <property type="taxonomic scope" value="Bacteria"/>
</dbReference>
<dbReference type="EMBL" id="CP002432">
    <property type="protein sequence ID" value="ADU65135.1"/>
    <property type="molecule type" value="Genomic_DNA"/>
</dbReference>
<dbReference type="STRING" id="653733.Selin_0379"/>
<dbReference type="Gene3D" id="3.30.70.20">
    <property type="match status" value="2"/>
</dbReference>
<feature type="domain" description="4Fe-4S ferredoxin-type" evidence="5">
    <location>
        <begin position="4"/>
        <end position="33"/>
    </location>
</feature>
<dbReference type="InParanoid" id="E6W757"/>
<keyword evidence="3" id="KW-0408">Iron</keyword>
<dbReference type="Proteomes" id="UP000002572">
    <property type="component" value="Chromosome"/>
</dbReference>
<evidence type="ECO:0000256" key="2">
    <source>
        <dbReference type="ARBA" id="ARBA00022723"/>
    </source>
</evidence>
<dbReference type="Pfam" id="PF13247">
    <property type="entry name" value="Fer4_11"/>
    <property type="match status" value="2"/>
</dbReference>
<keyword evidence="2" id="KW-0479">Metal-binding</keyword>
<dbReference type="InterPro" id="IPR017896">
    <property type="entry name" value="4Fe4S_Fe-S-bd"/>
</dbReference>
<sequence>MAKYGMVIDLLKCAGCGACGLACKTQNNTDDPKDGQTFNWADYCESIEGKYPNARYTMYPTLCNHCTDAPCVTACPVNPKAMYKKDNGITMHNEARCIGCGMCQSACPYTVASLDADKAAKYNVIHMNRGEVQAKYKDKTELFKGSTSGAEIAAKSGGTPPYRTDFSHPDYNPVRATNKVEKCIFCEHLVASGQQPYCSQACPSEARTFGDLDNPNSEASKLLKQYASTAVCLKDNKGATQKPGEGIKPNVIYIRKYAAR</sequence>
<reference evidence="6 7" key="1">
    <citation type="submission" date="2010-12" db="EMBL/GenBank/DDBJ databases">
        <title>Complete sequence of Desulfurispirillum indicum S5.</title>
        <authorList>
            <consortium name="US DOE Joint Genome Institute"/>
            <person name="Lucas S."/>
            <person name="Copeland A."/>
            <person name="Lapidus A."/>
            <person name="Cheng J.-F."/>
            <person name="Goodwin L."/>
            <person name="Pitluck S."/>
            <person name="Chertkov O."/>
            <person name="Held B."/>
            <person name="Detter J.C."/>
            <person name="Han C."/>
            <person name="Tapia R."/>
            <person name="Land M."/>
            <person name="Hauser L."/>
            <person name="Kyrpides N."/>
            <person name="Ivanova N."/>
            <person name="Mikhailova N."/>
            <person name="Haggblom M."/>
            <person name="Rauschenbach I."/>
            <person name="Bini E."/>
            <person name="Woyke T."/>
        </authorList>
    </citation>
    <scope>NUCLEOTIDE SEQUENCE [LARGE SCALE GENOMIC DNA]</scope>
    <source>
        <strain evidence="7">ATCC BAA-1389 / DSM 22839 / S5</strain>
    </source>
</reference>
<name>E6W757_DESIS</name>
<evidence type="ECO:0000256" key="3">
    <source>
        <dbReference type="ARBA" id="ARBA00023004"/>
    </source>
</evidence>
<protein>
    <submittedName>
        <fullName evidence="6">4Fe-4S ferredoxin iron-sulfur binding domain protein</fullName>
    </submittedName>
</protein>
<dbReference type="OrthoDB" id="9789030at2"/>
<dbReference type="InterPro" id="IPR050954">
    <property type="entry name" value="ET_IronSulfur_Cluster-Binding"/>
</dbReference>
<gene>
    <name evidence="6" type="ordered locus">Selin_0379</name>
</gene>
<organism evidence="6 7">
    <name type="scientific">Desulfurispirillum indicum (strain ATCC BAA-1389 / DSM 22839 / S5)</name>
    <dbReference type="NCBI Taxonomy" id="653733"/>
    <lineage>
        <taxon>Bacteria</taxon>
        <taxon>Pseudomonadati</taxon>
        <taxon>Chrysiogenota</taxon>
        <taxon>Chrysiogenia</taxon>
        <taxon>Chrysiogenales</taxon>
        <taxon>Chrysiogenaceae</taxon>
        <taxon>Desulfurispirillum</taxon>
    </lineage>
</organism>
<dbReference type="CDD" id="cd10551">
    <property type="entry name" value="PsrB"/>
    <property type="match status" value="1"/>
</dbReference>
<keyword evidence="1" id="KW-0004">4Fe-4S</keyword>
<dbReference type="PANTHER" id="PTHR43177:SF3">
    <property type="entry name" value="PROTEIN NRFC HOMOLOG"/>
    <property type="match status" value="1"/>
</dbReference>
<dbReference type="PROSITE" id="PS00198">
    <property type="entry name" value="4FE4S_FER_1"/>
    <property type="match status" value="1"/>
</dbReference>
<feature type="domain" description="4Fe-4S ferredoxin-type" evidence="5">
    <location>
        <begin position="88"/>
        <end position="117"/>
    </location>
</feature>
<feature type="domain" description="4Fe-4S ferredoxin-type" evidence="5">
    <location>
        <begin position="54"/>
        <end position="85"/>
    </location>
</feature>
<dbReference type="AlphaFoldDB" id="E6W757"/>
<proteinExistence type="predicted"/>